<dbReference type="Pfam" id="PF02107">
    <property type="entry name" value="FlgH"/>
    <property type="match status" value="1"/>
</dbReference>
<dbReference type="GO" id="GO:0003774">
    <property type="term" value="F:cytoskeletal motor activity"/>
    <property type="evidence" value="ECO:0007669"/>
    <property type="project" value="InterPro"/>
</dbReference>
<evidence type="ECO:0000256" key="4">
    <source>
        <dbReference type="ARBA" id="ARBA00011439"/>
    </source>
</evidence>
<dbReference type="GO" id="GO:0009427">
    <property type="term" value="C:bacterial-type flagellum basal body, distal rod, L ring"/>
    <property type="evidence" value="ECO:0007669"/>
    <property type="project" value="InterPro"/>
</dbReference>
<dbReference type="InterPro" id="IPR000527">
    <property type="entry name" value="Flag_Lring"/>
</dbReference>
<comment type="function">
    <text evidence="1 11">Assembles around the rod to form the L-ring and probably protects the motor/basal body from shearing forces during rotation.</text>
</comment>
<evidence type="ECO:0000256" key="7">
    <source>
        <dbReference type="ARBA" id="ARBA00023139"/>
    </source>
</evidence>
<keyword evidence="13" id="KW-0282">Flagellum</keyword>
<dbReference type="GO" id="GO:0009279">
    <property type="term" value="C:cell outer membrane"/>
    <property type="evidence" value="ECO:0007669"/>
    <property type="project" value="UniProtKB-SubCell"/>
</dbReference>
<keyword evidence="6 11" id="KW-0472">Membrane</keyword>
<dbReference type="GO" id="GO:0071973">
    <property type="term" value="P:bacterial-type flagellum-dependent cell motility"/>
    <property type="evidence" value="ECO:0007669"/>
    <property type="project" value="InterPro"/>
</dbReference>
<keyword evidence="9 11" id="KW-0998">Cell outer membrane</keyword>
<keyword evidence="13" id="KW-0966">Cell projection</keyword>
<evidence type="ECO:0000256" key="5">
    <source>
        <dbReference type="ARBA" id="ARBA00022729"/>
    </source>
</evidence>
<dbReference type="PROSITE" id="PS51257">
    <property type="entry name" value="PROKAR_LIPOPROTEIN"/>
    <property type="match status" value="1"/>
</dbReference>
<organism evidence="13 14">
    <name type="scientific">Pseudoteredinibacter isoporae</name>
    <dbReference type="NCBI Taxonomy" id="570281"/>
    <lineage>
        <taxon>Bacteria</taxon>
        <taxon>Pseudomonadati</taxon>
        <taxon>Pseudomonadota</taxon>
        <taxon>Gammaproteobacteria</taxon>
        <taxon>Cellvibrionales</taxon>
        <taxon>Cellvibrionaceae</taxon>
        <taxon>Pseudoteredinibacter</taxon>
    </lineage>
</organism>
<evidence type="ECO:0000313" key="14">
    <source>
        <dbReference type="Proteomes" id="UP000528457"/>
    </source>
</evidence>
<dbReference type="NCBIfam" id="NF001304">
    <property type="entry name" value="PRK00249.1-4"/>
    <property type="match status" value="1"/>
</dbReference>
<sequence length="237" mass="25325">MNKKNLNMINRCFAIMAASFSLSACVIQQPVQPGEAAFAPAHDVPAPLPAPTAGSLYREGAGLALYNDRKAHRVGDIIEIILSERTTSTKSSSVVTKKENTVDIQEAQGGVGTILGSNISASNLSLLTDLVGKRNFSGNGDAEQNNSLSGSITVTVSGVQSNGNLLVRGEKWMTLNQGDEYIRISGILRPDDITPNNTVASTKLANARITYSGQGVVANSTKMGWLSRFFNSEYWPF</sequence>
<evidence type="ECO:0000256" key="11">
    <source>
        <dbReference type="HAMAP-Rule" id="MF_00415"/>
    </source>
</evidence>
<dbReference type="Proteomes" id="UP000528457">
    <property type="component" value="Unassembled WGS sequence"/>
</dbReference>
<protein>
    <recommendedName>
        <fullName evidence="11">Flagellar L-ring protein</fullName>
    </recommendedName>
    <alternativeName>
        <fullName evidence="11">Basal body L-ring protein</fullName>
    </alternativeName>
</protein>
<dbReference type="HAMAP" id="MF_00415">
    <property type="entry name" value="FlgH"/>
    <property type="match status" value="1"/>
</dbReference>
<comment type="subcellular location">
    <subcellularLocation>
        <location evidence="11">Cell outer membrane</location>
        <topology evidence="11">Lipid-anchor</topology>
    </subcellularLocation>
    <subcellularLocation>
        <location evidence="11">Bacterial flagellum basal body</location>
    </subcellularLocation>
    <subcellularLocation>
        <location evidence="2">Membrane</location>
        <topology evidence="2">Lipid-anchor</topology>
    </subcellularLocation>
</comment>
<keyword evidence="8 11" id="KW-0975">Bacterial flagellum</keyword>
<name>A0A7X0JXH8_9GAMM</name>
<feature type="signal peptide" evidence="12">
    <location>
        <begin position="1"/>
        <end position="24"/>
    </location>
</feature>
<dbReference type="InParanoid" id="A0A7X0JXH8"/>
<dbReference type="AlphaFoldDB" id="A0A7X0JXH8"/>
<dbReference type="PANTHER" id="PTHR34933">
    <property type="entry name" value="FLAGELLAR L-RING PROTEIN"/>
    <property type="match status" value="1"/>
</dbReference>
<reference evidence="13 14" key="1">
    <citation type="submission" date="2020-08" db="EMBL/GenBank/DDBJ databases">
        <title>Genomic Encyclopedia of Type Strains, Phase IV (KMG-IV): sequencing the most valuable type-strain genomes for metagenomic binning, comparative biology and taxonomic classification.</title>
        <authorList>
            <person name="Goeker M."/>
        </authorList>
    </citation>
    <scope>NUCLEOTIDE SEQUENCE [LARGE SCALE GENOMIC DNA]</scope>
    <source>
        <strain evidence="13 14">DSM 22368</strain>
    </source>
</reference>
<evidence type="ECO:0000256" key="1">
    <source>
        <dbReference type="ARBA" id="ARBA00002591"/>
    </source>
</evidence>
<evidence type="ECO:0000313" key="13">
    <source>
        <dbReference type="EMBL" id="MBB6523493.1"/>
    </source>
</evidence>
<keyword evidence="13" id="KW-0969">Cilium</keyword>
<evidence type="ECO:0000256" key="6">
    <source>
        <dbReference type="ARBA" id="ARBA00023136"/>
    </source>
</evidence>
<evidence type="ECO:0000256" key="9">
    <source>
        <dbReference type="ARBA" id="ARBA00023237"/>
    </source>
</evidence>
<proteinExistence type="inferred from homology"/>
<keyword evidence="14" id="KW-1185">Reference proteome</keyword>
<feature type="chain" id="PRO_5030560623" description="Flagellar L-ring protein" evidence="12">
    <location>
        <begin position="25"/>
        <end position="237"/>
    </location>
</feature>
<evidence type="ECO:0000256" key="10">
    <source>
        <dbReference type="ARBA" id="ARBA00023288"/>
    </source>
</evidence>
<dbReference type="PRINTS" id="PR01008">
    <property type="entry name" value="FLGLRINGFLGH"/>
</dbReference>
<evidence type="ECO:0000256" key="3">
    <source>
        <dbReference type="ARBA" id="ARBA00006929"/>
    </source>
</evidence>
<gene>
    <name evidence="11" type="primary">flgH</name>
    <name evidence="13" type="ORF">HNR48_003795</name>
</gene>
<evidence type="ECO:0000256" key="2">
    <source>
        <dbReference type="ARBA" id="ARBA00004635"/>
    </source>
</evidence>
<comment type="caution">
    <text evidence="13">The sequence shown here is derived from an EMBL/GenBank/DDBJ whole genome shotgun (WGS) entry which is preliminary data.</text>
</comment>
<dbReference type="RefSeq" id="WP_243749605.1">
    <property type="nucleotide sequence ID" value="NZ_JAAONY010000003.1"/>
</dbReference>
<evidence type="ECO:0000256" key="8">
    <source>
        <dbReference type="ARBA" id="ARBA00023143"/>
    </source>
</evidence>
<evidence type="ECO:0000256" key="12">
    <source>
        <dbReference type="SAM" id="SignalP"/>
    </source>
</evidence>
<keyword evidence="5 11" id="KW-0732">Signal</keyword>
<comment type="subunit">
    <text evidence="4 11">The basal body constitutes a major portion of the flagellar organelle and consists of four rings (L,P,S, and M) mounted on a central rod.</text>
</comment>
<comment type="similarity">
    <text evidence="3 11">Belongs to the FlgH family.</text>
</comment>
<dbReference type="PANTHER" id="PTHR34933:SF1">
    <property type="entry name" value="FLAGELLAR L-RING PROTEIN"/>
    <property type="match status" value="1"/>
</dbReference>
<dbReference type="EMBL" id="JACHHT010000003">
    <property type="protein sequence ID" value="MBB6523493.1"/>
    <property type="molecule type" value="Genomic_DNA"/>
</dbReference>
<keyword evidence="10 11" id="KW-0449">Lipoprotein</keyword>
<dbReference type="FunCoup" id="A0A7X0JXH8">
    <property type="interactions" value="100"/>
</dbReference>
<keyword evidence="7" id="KW-0564">Palmitate</keyword>
<accession>A0A7X0JXH8</accession>